<evidence type="ECO:0000313" key="7">
    <source>
        <dbReference type="EMBL" id="CDP07485.1"/>
    </source>
</evidence>
<dbReference type="OrthoDB" id="272370at2759"/>
<dbReference type="GO" id="GO:0005524">
    <property type="term" value="F:ATP binding"/>
    <property type="evidence" value="ECO:0007669"/>
    <property type="project" value="UniProtKB-KW"/>
</dbReference>
<keyword evidence="2 6" id="KW-0808">Transferase</keyword>
<evidence type="ECO:0000256" key="2">
    <source>
        <dbReference type="ARBA" id="ARBA00022679"/>
    </source>
</evidence>
<evidence type="ECO:0000256" key="5">
    <source>
        <dbReference type="ARBA" id="ARBA00022840"/>
    </source>
</evidence>
<dbReference type="InterPro" id="IPR043001">
    <property type="entry name" value="IP5_2-K_N_lobe"/>
</dbReference>
<evidence type="ECO:0000256" key="3">
    <source>
        <dbReference type="ARBA" id="ARBA00022741"/>
    </source>
</evidence>
<keyword evidence="8" id="KW-1185">Reference proteome</keyword>
<keyword evidence="3 6" id="KW-0547">Nucleotide-binding</keyword>
<dbReference type="Gene3D" id="3.30.200.110">
    <property type="entry name" value="Inositol-pentakisphosphate 2-kinase, N-lobe"/>
    <property type="match status" value="1"/>
</dbReference>
<dbReference type="Proteomes" id="UP000295252">
    <property type="component" value="Chromosome II"/>
</dbReference>
<dbReference type="FunCoup" id="A0A068UFY8">
    <property type="interactions" value="2069"/>
</dbReference>
<comment type="catalytic activity">
    <reaction evidence="6">
        <text>1D-myo-inositol 1,3,4,5,6-pentakisphosphate + ATP = 1D-myo-inositol hexakisphosphate + ADP + H(+)</text>
        <dbReference type="Rhea" id="RHEA:20313"/>
        <dbReference type="ChEBI" id="CHEBI:15378"/>
        <dbReference type="ChEBI" id="CHEBI:30616"/>
        <dbReference type="ChEBI" id="CHEBI:57733"/>
        <dbReference type="ChEBI" id="CHEBI:58130"/>
        <dbReference type="ChEBI" id="CHEBI:456216"/>
        <dbReference type="EC" id="2.7.1.158"/>
    </reaction>
</comment>
<dbReference type="OMA" id="HRQHCIV"/>
<evidence type="ECO:0000256" key="1">
    <source>
        <dbReference type="ARBA" id="ARBA00012023"/>
    </source>
</evidence>
<name>A0A068UFY8_COFCA</name>
<comment type="domain">
    <text evidence="6">The EXKPK motif is conserved in inositol-pentakisphosphate 2-kinases of both family 1 and 2.</text>
</comment>
<dbReference type="EMBL" id="HG739110">
    <property type="protein sequence ID" value="CDP07485.1"/>
    <property type="molecule type" value="Genomic_DNA"/>
</dbReference>
<dbReference type="PANTHER" id="PTHR14456:SF2">
    <property type="entry name" value="INOSITOL-PENTAKISPHOSPHATE 2-KINASE"/>
    <property type="match status" value="1"/>
</dbReference>
<evidence type="ECO:0000256" key="6">
    <source>
        <dbReference type="RuleBase" id="RU364126"/>
    </source>
</evidence>
<keyword evidence="4 6" id="KW-0418">Kinase</keyword>
<comment type="function">
    <text evidence="6">Phosphorylates Ins(1,3,4,5,6)P5 at position 2 to form Ins(1,2,3,4,5,6)P6 (InsP6 or phytate).</text>
</comment>
<dbReference type="PANTHER" id="PTHR14456">
    <property type="entry name" value="INOSITOL POLYPHOSPHATE KINASE 1"/>
    <property type="match status" value="1"/>
</dbReference>
<gene>
    <name evidence="7" type="ORF">GSCOC_T00024759001</name>
</gene>
<organism evidence="7 8">
    <name type="scientific">Coffea canephora</name>
    <name type="common">Robusta coffee</name>
    <dbReference type="NCBI Taxonomy" id="49390"/>
    <lineage>
        <taxon>Eukaryota</taxon>
        <taxon>Viridiplantae</taxon>
        <taxon>Streptophyta</taxon>
        <taxon>Embryophyta</taxon>
        <taxon>Tracheophyta</taxon>
        <taxon>Spermatophyta</taxon>
        <taxon>Magnoliopsida</taxon>
        <taxon>eudicotyledons</taxon>
        <taxon>Gunneridae</taxon>
        <taxon>Pentapetalae</taxon>
        <taxon>asterids</taxon>
        <taxon>lamiids</taxon>
        <taxon>Gentianales</taxon>
        <taxon>Rubiaceae</taxon>
        <taxon>Ixoroideae</taxon>
        <taxon>Gardenieae complex</taxon>
        <taxon>Bertiereae - Coffeeae clade</taxon>
        <taxon>Coffeeae</taxon>
        <taxon>Coffea</taxon>
    </lineage>
</organism>
<evidence type="ECO:0000256" key="4">
    <source>
        <dbReference type="ARBA" id="ARBA00022777"/>
    </source>
</evidence>
<dbReference type="GO" id="GO:0005634">
    <property type="term" value="C:nucleus"/>
    <property type="evidence" value="ECO:0007669"/>
    <property type="project" value="TreeGrafter"/>
</dbReference>
<reference evidence="8" key="1">
    <citation type="journal article" date="2014" name="Science">
        <title>The coffee genome provides insight into the convergent evolution of caffeine biosynthesis.</title>
        <authorList>
            <person name="Denoeud F."/>
            <person name="Carretero-Paulet L."/>
            <person name="Dereeper A."/>
            <person name="Droc G."/>
            <person name="Guyot R."/>
            <person name="Pietrella M."/>
            <person name="Zheng C."/>
            <person name="Alberti A."/>
            <person name="Anthony F."/>
            <person name="Aprea G."/>
            <person name="Aury J.M."/>
            <person name="Bento P."/>
            <person name="Bernard M."/>
            <person name="Bocs S."/>
            <person name="Campa C."/>
            <person name="Cenci A."/>
            <person name="Combes M.C."/>
            <person name="Crouzillat D."/>
            <person name="Da Silva C."/>
            <person name="Daddiego L."/>
            <person name="De Bellis F."/>
            <person name="Dussert S."/>
            <person name="Garsmeur O."/>
            <person name="Gayraud T."/>
            <person name="Guignon V."/>
            <person name="Jahn K."/>
            <person name="Jamilloux V."/>
            <person name="Joet T."/>
            <person name="Labadie K."/>
            <person name="Lan T."/>
            <person name="Leclercq J."/>
            <person name="Lepelley M."/>
            <person name="Leroy T."/>
            <person name="Li L.T."/>
            <person name="Librado P."/>
            <person name="Lopez L."/>
            <person name="Munoz A."/>
            <person name="Noel B."/>
            <person name="Pallavicini A."/>
            <person name="Perrotta G."/>
            <person name="Poncet V."/>
            <person name="Pot D."/>
            <person name="Priyono X."/>
            <person name="Rigoreau M."/>
            <person name="Rouard M."/>
            <person name="Rozas J."/>
            <person name="Tranchant-Dubreuil C."/>
            <person name="VanBuren R."/>
            <person name="Zhang Q."/>
            <person name="Andrade A.C."/>
            <person name="Argout X."/>
            <person name="Bertrand B."/>
            <person name="de Kochko A."/>
            <person name="Graziosi G."/>
            <person name="Henry R.J."/>
            <person name="Jayarama X."/>
            <person name="Ming R."/>
            <person name="Nagai C."/>
            <person name="Rounsley S."/>
            <person name="Sankoff D."/>
            <person name="Giuliano G."/>
            <person name="Albert V.A."/>
            <person name="Wincker P."/>
            <person name="Lashermes P."/>
        </authorList>
    </citation>
    <scope>NUCLEOTIDE SEQUENCE [LARGE SCALE GENOMIC DNA]</scope>
    <source>
        <strain evidence="8">cv. DH200-94</strain>
    </source>
</reference>
<accession>A0A068UFY8</accession>
<dbReference type="AlphaFoldDB" id="A0A068UFY8"/>
<evidence type="ECO:0000313" key="8">
    <source>
        <dbReference type="Proteomes" id="UP000295252"/>
    </source>
</evidence>
<dbReference type="GO" id="GO:0032958">
    <property type="term" value="P:inositol phosphate biosynthetic process"/>
    <property type="evidence" value="ECO:0007669"/>
    <property type="project" value="TreeGrafter"/>
</dbReference>
<proteinExistence type="predicted"/>
<dbReference type="STRING" id="49390.A0A068UFY8"/>
<dbReference type="EC" id="2.7.1.158" evidence="1 6"/>
<dbReference type="PhylomeDB" id="A0A068UFY8"/>
<dbReference type="Gramene" id="CDP07485">
    <property type="protein sequence ID" value="CDP07485"/>
    <property type="gene ID" value="GSCOC_T00024759001"/>
</dbReference>
<protein>
    <recommendedName>
        <fullName evidence="1 6">Inositol-pentakisphosphate 2-kinase</fullName>
        <ecNumber evidence="1 6">2.7.1.158</ecNumber>
    </recommendedName>
</protein>
<keyword evidence="5 6" id="KW-0067">ATP-binding</keyword>
<sequence length="458" mass="51541">MAVALTAKDADDWTYRGEGAVNLVLAYAGNSAEFVGKVLRIPKVSTNGSHLENGHSALTPHECLLWKDTADLTSAPTREIAEQLYVQHVMCPLLGSEHVDAGMRILVSKEFLVAIEKKVLSQRPSWRVKAAKVNPLCDSVLLISDHSVFPHGTLKGEFSLCVEIKPKCGFLPTSKFIAEGNAIKRSVTRFKMHQALKLHDRMISEISEYDPLDMFSGSRERIHRAIKALYNTPQNNFRVFLNGSLIFGGLGGGTKSTNYMVGQDFEDALKHVIMAEDGMRTEKLLELITEALFRSGLLDRLLEVQKLDAIDIEGVIHAYHDIVSQPCLVCRKMDADEFTNRYATLHSMPMEESLKIVRDYLIAATAKDLSMMLSFQPQQRGDVDSPNGALFLKSTNQSFDLKVSFIDLDMKPFKKVVYYYELDQQIVHFYVQMVETEPWLEITASNQEMRDSNESILL</sequence>
<dbReference type="InParanoid" id="A0A068UFY8"/>
<dbReference type="Pfam" id="PF06090">
    <property type="entry name" value="Ins_P5_2-kin"/>
    <property type="match status" value="1"/>
</dbReference>
<dbReference type="GO" id="GO:0035299">
    <property type="term" value="F:inositol-1,3,4,5,6-pentakisphosphate 2-kinase activity"/>
    <property type="evidence" value="ECO:0007669"/>
    <property type="project" value="UniProtKB-EC"/>
</dbReference>
<dbReference type="InterPro" id="IPR009286">
    <property type="entry name" value="Ins_P5_2-kin"/>
</dbReference>